<evidence type="ECO:0000256" key="10">
    <source>
        <dbReference type="ARBA" id="ARBA00043858"/>
    </source>
</evidence>
<evidence type="ECO:0000259" key="14">
    <source>
        <dbReference type="PROSITE" id="PS50234"/>
    </source>
</evidence>
<dbReference type="InterPro" id="IPR008160">
    <property type="entry name" value="Collagen"/>
</dbReference>
<evidence type="ECO:0000256" key="1">
    <source>
        <dbReference type="ARBA" id="ARBA00004498"/>
    </source>
</evidence>
<dbReference type="Gene3D" id="3.40.50.410">
    <property type="entry name" value="von Willebrand factor, type A domain"/>
    <property type="match status" value="8"/>
</dbReference>
<feature type="domain" description="VWFA" evidence="14">
    <location>
        <begin position="1650"/>
        <end position="1851"/>
    </location>
</feature>
<feature type="signal peptide" evidence="13">
    <location>
        <begin position="1"/>
        <end position="19"/>
    </location>
</feature>
<feature type="domain" description="VWFA" evidence="14">
    <location>
        <begin position="996"/>
        <end position="1170"/>
    </location>
</feature>
<feature type="region of interest" description="Disordered" evidence="12">
    <location>
        <begin position="1383"/>
        <end position="1434"/>
    </location>
</feature>
<accession>A0A8D2LW24</accession>
<keyword evidence="5" id="KW-0677">Repeat</keyword>
<comment type="function">
    <text evidence="10">Collagen VI acts as a cell-binding protein.</text>
</comment>
<dbReference type="GO" id="GO:0007155">
    <property type="term" value="P:cell adhesion"/>
    <property type="evidence" value="ECO:0007669"/>
    <property type="project" value="UniProtKB-KW"/>
</dbReference>
<evidence type="ECO:0000256" key="4">
    <source>
        <dbReference type="ARBA" id="ARBA00022729"/>
    </source>
</evidence>
<keyword evidence="9" id="KW-0379">Hydroxylation</keyword>
<evidence type="ECO:0000256" key="7">
    <source>
        <dbReference type="ARBA" id="ARBA00023119"/>
    </source>
</evidence>
<feature type="domain" description="VWFA" evidence="14">
    <location>
        <begin position="226"/>
        <end position="406"/>
    </location>
</feature>
<sequence length="1863" mass="207536">MHSLKMFLTFLLIILGIETSTMLELASESADIVLLMDSSDALGRRSFPSVKSFVNKIINNFPNKYRVALVQYSDDVHIEFQLDSFKAKNPMLNHIKKNLAFRGGSLRTGNAIQKVHETFFKTPSKDRSQILVVSTSGLSVDDVRRPAKLLQDEGIKVIALGTLATTQEELQAMATQSFHYYFDTPRDLVTFSQNMSVVIGAAIQADSIPVISTTAPPSCSNDSVADVVFVLDESVSNTGADATAKFLTNTINSLDVKEECINIGLVTFSTEPEVLSYLYKGRDKSDLLKAIQNFSPKQGKAHLGAALNFTRKTLFAEAYGSRKTQGVEQVAMVITHRPSDDSLPEAAALLQRTGVTVFAIGIEGANITQLTQVVSYPPERNVISRITFSNLPNQSEVFEKKLFNQIHHKLYVQAGKKVQLRTGCIDTEKADIYFLIDGSSSIHPKYFDDMKTFLKEVIKLFSVGPDQVRFGVVQYSNNDKKEFEIDEHTKSILLEKAINNIKQLGGDTYTGAAIHSMQPLFEKARKQRGSSVPCYLIVLTDGEAHDNVLVPARELRNTAVNIYAIGVKDANITQLYEIASSKSKVYFVQQFEALKEIKNELVRDICSEEACKPMKADIMFLVDSSRSIGPENFKKMKNFMKELVKKSDIGPDRVQIGVVQFSDIPKEEFPLHKHSTKSDIINAIGRMALMDQNTLTGAALNVISNYFKPTKGARPSVNKILILITDGEAQDEVATPATALREKGIIIYAVGVFNAYKPQLEEISGRTDKVFYVENFDILKQLENAIIFDICTIYEPDECKRIERLDVVFVIDSSGSIGEWNYEIMKNFMISIVNKSDVGPDKVQFGALKYSDNPENLFDLNTHGTKSAVIAAIQSDTPLNGNTYTARALQDSETLFTETRGSRKWKGVPQVLMVITDGDSHDTYALDGVSKSLRANAISIYAIGIKGANPAELLTMAGSKENMFYVDEFEGLKNISKTLSQQLCNISKPECEIQGEFVFLIDGSTRVSTEAFNRMKDFLKKLLDLIGYNSNIKVGMAQFSENYQEEFSLGNYQNSSELKDKIDNVSGMQGDKTYMGKALREVKSFFKSPKQRIARNIHQKLLLITDGKSDDNIAEPAKVLRDNGVEIHAIGVGKVNHMQLQLITNSPERKYTVANYNELSNVAKHVIEEMSCFVDVVLGFDITSQKSGDNFFSNQRLLKAYLPDILKRFTSSSSVSCNRGTNTQFSVAIPRENTDQSHLANLQVEHEKILKNLKDTVVNRPSLLNVQFLDTLWNAFQNISDNRNRSKVLLLFSDGLDDDTITLQHKSEEFRKQGLDGLITVALEGATNINELLHIEFGKGYGYNNQLTIGTHNIDSILLEYVDKIAERTCCCVHCKCVGEEGPRGQTAEMGSQGPTGFDGPRGHSGDDGEPGPRGLHGPMGQQGDRGNKGRKGEKCPVYPTELVFALDLSQDTTPQSFEQMREIIIAIVNNTRIRESNCPVGARVAVVSYNSNTHYLIRFLDFQSKNQLIQEINTLSYQRSTSGRDLGGSMRFVARNVFKRTMSGANVRRVAVFFSNGQSDDPSSIDTAVLEFSALDIHPVVVAFRNTPHVNRAFAMDTTRLFQVINLQQERDYGPALERMQSCVLCYDKCDPDESCFRHETSPPQPYMDAAFILESSRRISPAEFKQLKGFLGAAIDNFDISAKPDTSLEGDRVAVVSHTPLNFRPQTHMHPAKIEFDFVAFRSKGRMKRHIQESLQPLNGSAAIGHAIQWTISNVFSVARNQRKSKAIFVISAGRTSQWDKGVLSDASLRAKCQGYAFFVLSLGREYDHTELEQLASFPLEQHLLQLGRNHKAELGYAVNFLKPFVHLLKGKLANIPGLVI</sequence>
<feature type="domain" description="VWFA" evidence="14">
    <location>
        <begin position="617"/>
        <end position="786"/>
    </location>
</feature>
<dbReference type="Ensembl" id="ENSVKKT00000028463.1">
    <property type="protein sequence ID" value="ENSVKKP00000027791.1"/>
    <property type="gene ID" value="ENSVKKG00000018026.1"/>
</dbReference>
<keyword evidence="4 13" id="KW-0732">Signal</keyword>
<reference evidence="15" key="1">
    <citation type="submission" date="2025-08" db="UniProtKB">
        <authorList>
            <consortium name="Ensembl"/>
        </authorList>
    </citation>
    <scope>IDENTIFICATION</scope>
</reference>
<dbReference type="OMA" id="FEPEAYM"/>
<dbReference type="SMART" id="SM00327">
    <property type="entry name" value="VWA"/>
    <property type="match status" value="9"/>
</dbReference>
<dbReference type="InterPro" id="IPR050525">
    <property type="entry name" value="ECM_Assembly_Org"/>
</dbReference>
<feature type="domain" description="VWFA" evidence="14">
    <location>
        <begin position="1175"/>
        <end position="1365"/>
    </location>
</feature>
<reference evidence="15" key="2">
    <citation type="submission" date="2025-09" db="UniProtKB">
        <authorList>
            <consortium name="Ensembl"/>
        </authorList>
    </citation>
    <scope>IDENTIFICATION</scope>
</reference>
<feature type="domain" description="VWFA" evidence="14">
    <location>
        <begin position="31"/>
        <end position="195"/>
    </location>
</feature>
<evidence type="ECO:0000256" key="6">
    <source>
        <dbReference type="ARBA" id="ARBA00022889"/>
    </source>
</evidence>
<evidence type="ECO:0000256" key="3">
    <source>
        <dbReference type="ARBA" id="ARBA00022530"/>
    </source>
</evidence>
<dbReference type="Pfam" id="PF00092">
    <property type="entry name" value="VWA"/>
    <property type="match status" value="8"/>
</dbReference>
<dbReference type="FunFam" id="3.40.50.410:FF:000004">
    <property type="entry name" value="collagen alpha-6(VI) chain"/>
    <property type="match status" value="2"/>
</dbReference>
<evidence type="ECO:0000256" key="12">
    <source>
        <dbReference type="SAM" id="MobiDB-lite"/>
    </source>
</evidence>
<dbReference type="FunFam" id="3.40.50.410:FF:000016">
    <property type="entry name" value="Collagen type VI alpha 3 chain"/>
    <property type="match status" value="1"/>
</dbReference>
<keyword evidence="7" id="KW-0176">Collagen</keyword>
<dbReference type="Pfam" id="PF01391">
    <property type="entry name" value="Collagen"/>
    <property type="match status" value="1"/>
</dbReference>
<keyword evidence="2" id="KW-0964">Secreted</keyword>
<dbReference type="FunFam" id="3.40.50.410:FF:000021">
    <property type="entry name" value="Collagen, type VI, alpha 3"/>
    <property type="match status" value="1"/>
</dbReference>
<evidence type="ECO:0000256" key="9">
    <source>
        <dbReference type="ARBA" id="ARBA00023278"/>
    </source>
</evidence>
<dbReference type="SUPFAM" id="SSF53300">
    <property type="entry name" value="vWA-like"/>
    <property type="match status" value="9"/>
</dbReference>
<feature type="domain" description="VWFA" evidence="14">
    <location>
        <begin position="806"/>
        <end position="979"/>
    </location>
</feature>
<dbReference type="FunFam" id="3.40.50.410:FF:000003">
    <property type="entry name" value="Collagen type VI alpha 3 chain"/>
    <property type="match status" value="3"/>
</dbReference>
<dbReference type="PANTHER" id="PTHR24020:SF90">
    <property type="entry name" value="COLLAGEN ALPHA-1(XXI) CHAIN"/>
    <property type="match status" value="1"/>
</dbReference>
<keyword evidence="16" id="KW-1185">Reference proteome</keyword>
<dbReference type="InterPro" id="IPR002035">
    <property type="entry name" value="VWF_A"/>
</dbReference>
<dbReference type="InterPro" id="IPR036465">
    <property type="entry name" value="vWFA_dom_sf"/>
</dbReference>
<keyword evidence="8" id="KW-0325">Glycoprotein</keyword>
<evidence type="ECO:0000256" key="8">
    <source>
        <dbReference type="ARBA" id="ARBA00023180"/>
    </source>
</evidence>
<evidence type="ECO:0000256" key="5">
    <source>
        <dbReference type="ARBA" id="ARBA00022737"/>
    </source>
</evidence>
<evidence type="ECO:0000313" key="16">
    <source>
        <dbReference type="Proteomes" id="UP000694545"/>
    </source>
</evidence>
<dbReference type="GO" id="GO:0005589">
    <property type="term" value="C:collagen type VI trimer"/>
    <property type="evidence" value="ECO:0007669"/>
    <property type="project" value="UniProtKB-ARBA"/>
</dbReference>
<evidence type="ECO:0000256" key="13">
    <source>
        <dbReference type="SAM" id="SignalP"/>
    </source>
</evidence>
<comment type="subcellular location">
    <subcellularLocation>
        <location evidence="1">Secreted</location>
        <location evidence="1">Extracellular space</location>
        <location evidence="1">Extracellular matrix</location>
    </subcellularLocation>
</comment>
<dbReference type="PROSITE" id="PS50234">
    <property type="entry name" value="VWFA"/>
    <property type="match status" value="9"/>
</dbReference>
<name>A0A8D2LW24_VARKO</name>
<evidence type="ECO:0000313" key="15">
    <source>
        <dbReference type="Ensembl" id="ENSVKKP00000027791.1"/>
    </source>
</evidence>
<protein>
    <recommendedName>
        <fullName evidence="14">VWFA domain-containing protein</fullName>
    </recommendedName>
</protein>
<keyword evidence="3" id="KW-0272">Extracellular matrix</keyword>
<dbReference type="PRINTS" id="PR00453">
    <property type="entry name" value="VWFADOMAIN"/>
</dbReference>
<feature type="domain" description="VWFA" evidence="14">
    <location>
        <begin position="431"/>
        <end position="601"/>
    </location>
</feature>
<evidence type="ECO:0000256" key="11">
    <source>
        <dbReference type="ARBA" id="ARBA00044000"/>
    </source>
</evidence>
<dbReference type="Proteomes" id="UP000694545">
    <property type="component" value="Unplaced"/>
</dbReference>
<feature type="domain" description="VWFA" evidence="14">
    <location>
        <begin position="1442"/>
        <end position="1625"/>
    </location>
</feature>
<feature type="chain" id="PRO_5034377828" description="VWFA domain-containing protein" evidence="13">
    <location>
        <begin position="20"/>
        <end position="1863"/>
    </location>
</feature>
<dbReference type="FunFam" id="3.40.50.410:FF:000044">
    <property type="entry name" value="Collagen type VI alpha 6 chain"/>
    <property type="match status" value="1"/>
</dbReference>
<keyword evidence="6" id="KW-0130">Cell adhesion</keyword>
<dbReference type="CDD" id="cd01472">
    <property type="entry name" value="vWA_collagen"/>
    <property type="match status" value="4"/>
</dbReference>
<proteinExistence type="inferred from homology"/>
<organism evidence="15 16">
    <name type="scientific">Varanus komodoensis</name>
    <name type="common">Komodo dragon</name>
    <dbReference type="NCBI Taxonomy" id="61221"/>
    <lineage>
        <taxon>Eukaryota</taxon>
        <taxon>Metazoa</taxon>
        <taxon>Chordata</taxon>
        <taxon>Craniata</taxon>
        <taxon>Vertebrata</taxon>
        <taxon>Euteleostomi</taxon>
        <taxon>Lepidosauria</taxon>
        <taxon>Squamata</taxon>
        <taxon>Bifurcata</taxon>
        <taxon>Unidentata</taxon>
        <taxon>Episquamata</taxon>
        <taxon>Toxicofera</taxon>
        <taxon>Anguimorpha</taxon>
        <taxon>Paleoanguimorpha</taxon>
        <taxon>Varanoidea</taxon>
        <taxon>Varanidae</taxon>
        <taxon>Varanus</taxon>
    </lineage>
</organism>
<dbReference type="CDD" id="cd01450">
    <property type="entry name" value="vWFA_subfamily_ECM"/>
    <property type="match status" value="2"/>
</dbReference>
<dbReference type="PANTHER" id="PTHR24020">
    <property type="entry name" value="COLLAGEN ALPHA"/>
    <property type="match status" value="1"/>
</dbReference>
<comment type="similarity">
    <text evidence="11">Belongs to the type VI collagen family.</text>
</comment>
<evidence type="ECO:0000256" key="2">
    <source>
        <dbReference type="ARBA" id="ARBA00022525"/>
    </source>
</evidence>